<reference evidence="9" key="1">
    <citation type="journal article" date="2020" name="New Phytol.">
        <title>Comparative genomics reveals dynamic genome evolution in host specialist ectomycorrhizal fungi.</title>
        <authorList>
            <person name="Lofgren L.A."/>
            <person name="Nguyen N.H."/>
            <person name="Vilgalys R."/>
            <person name="Ruytinx J."/>
            <person name="Liao H.L."/>
            <person name="Branco S."/>
            <person name="Kuo A."/>
            <person name="LaButti K."/>
            <person name="Lipzen A."/>
            <person name="Andreopoulos W."/>
            <person name="Pangilinan J."/>
            <person name="Riley R."/>
            <person name="Hundley H."/>
            <person name="Na H."/>
            <person name="Barry K."/>
            <person name="Grigoriev I.V."/>
            <person name="Stajich J.E."/>
            <person name="Kennedy P.G."/>
        </authorList>
    </citation>
    <scope>NUCLEOTIDE SEQUENCE</scope>
    <source>
        <strain evidence="9">DOB743</strain>
    </source>
</reference>
<comment type="caution">
    <text evidence="9">The sequence shown here is derived from an EMBL/GenBank/DDBJ whole genome shotgun (WGS) entry which is preliminary data.</text>
</comment>
<keyword evidence="4" id="KW-0804">Transcription</keyword>
<organism evidence="9 10">
    <name type="scientific">Suillus placidus</name>
    <dbReference type="NCBI Taxonomy" id="48579"/>
    <lineage>
        <taxon>Eukaryota</taxon>
        <taxon>Fungi</taxon>
        <taxon>Dikarya</taxon>
        <taxon>Basidiomycota</taxon>
        <taxon>Agaricomycotina</taxon>
        <taxon>Agaricomycetes</taxon>
        <taxon>Agaricomycetidae</taxon>
        <taxon>Boletales</taxon>
        <taxon>Suillineae</taxon>
        <taxon>Suillaceae</taxon>
        <taxon>Suillus</taxon>
    </lineage>
</organism>
<evidence type="ECO:0000313" key="9">
    <source>
        <dbReference type="EMBL" id="KAG1774691.1"/>
    </source>
</evidence>
<comment type="similarity">
    <text evidence="2">Belongs to the TAF11 family.</text>
</comment>
<evidence type="ECO:0000256" key="5">
    <source>
        <dbReference type="ARBA" id="ARBA00023242"/>
    </source>
</evidence>
<dbReference type="GO" id="GO:0016251">
    <property type="term" value="F:RNA polymerase II general transcription initiation factor activity"/>
    <property type="evidence" value="ECO:0007669"/>
    <property type="project" value="TreeGrafter"/>
</dbReference>
<feature type="region of interest" description="Disordered" evidence="7">
    <location>
        <begin position="130"/>
        <end position="152"/>
    </location>
</feature>
<feature type="compositionally biased region" description="Low complexity" evidence="7">
    <location>
        <begin position="136"/>
        <end position="147"/>
    </location>
</feature>
<gene>
    <name evidence="9" type="ORF">EV702DRAFT_1121986</name>
</gene>
<dbReference type="Gene3D" id="1.10.20.10">
    <property type="entry name" value="Histone, subunit A"/>
    <property type="match status" value="1"/>
</dbReference>
<dbReference type="GO" id="GO:0005669">
    <property type="term" value="C:transcription factor TFIID complex"/>
    <property type="evidence" value="ECO:0007669"/>
    <property type="project" value="InterPro"/>
</dbReference>
<dbReference type="CDD" id="cd08048">
    <property type="entry name" value="HFD_TAF11"/>
    <property type="match status" value="1"/>
</dbReference>
<evidence type="ECO:0000256" key="1">
    <source>
        <dbReference type="ARBA" id="ARBA00004123"/>
    </source>
</evidence>
<dbReference type="FunFam" id="1.10.20.10:FF:000061">
    <property type="entry name" value="TFIID subunit"/>
    <property type="match status" value="1"/>
</dbReference>
<dbReference type="InterPro" id="IPR006809">
    <property type="entry name" value="TAFII28_dom"/>
</dbReference>
<feature type="compositionally biased region" description="Low complexity" evidence="7">
    <location>
        <begin position="75"/>
        <end position="97"/>
    </location>
</feature>
<keyword evidence="3" id="KW-0805">Transcription regulation</keyword>
<evidence type="ECO:0000259" key="8">
    <source>
        <dbReference type="Pfam" id="PF04719"/>
    </source>
</evidence>
<evidence type="ECO:0000256" key="4">
    <source>
        <dbReference type="ARBA" id="ARBA00023163"/>
    </source>
</evidence>
<protein>
    <recommendedName>
        <fullName evidence="6">Transcription initiation factor TFIID subunit 11</fullName>
    </recommendedName>
</protein>
<dbReference type="EMBL" id="JABBWD010000039">
    <property type="protein sequence ID" value="KAG1774691.1"/>
    <property type="molecule type" value="Genomic_DNA"/>
</dbReference>
<dbReference type="Pfam" id="PF04719">
    <property type="entry name" value="TAFII28"/>
    <property type="match status" value="1"/>
</dbReference>
<dbReference type="GO" id="GO:0046982">
    <property type="term" value="F:protein heterodimerization activity"/>
    <property type="evidence" value="ECO:0007669"/>
    <property type="project" value="InterPro"/>
</dbReference>
<evidence type="ECO:0000256" key="7">
    <source>
        <dbReference type="SAM" id="MobiDB-lite"/>
    </source>
</evidence>
<dbReference type="InterPro" id="IPR009072">
    <property type="entry name" value="Histone-fold"/>
</dbReference>
<feature type="domain" description="TAFII28-like protein" evidence="8">
    <location>
        <begin position="183"/>
        <end position="267"/>
    </location>
</feature>
<dbReference type="OrthoDB" id="28335at2759"/>
<dbReference type="SUPFAM" id="SSF47113">
    <property type="entry name" value="Histone-fold"/>
    <property type="match status" value="1"/>
</dbReference>
<evidence type="ECO:0000256" key="2">
    <source>
        <dbReference type="ARBA" id="ARBA00009788"/>
    </source>
</evidence>
<dbReference type="PANTHER" id="PTHR13218">
    <property type="entry name" value="TRANSCRIPTION INITIATION FACTOR TFIID SUBUNIT 11-RELATED"/>
    <property type="match status" value="1"/>
</dbReference>
<comment type="subcellular location">
    <subcellularLocation>
        <location evidence="1">Nucleus</location>
    </subcellularLocation>
</comment>
<sequence>MTTPYMPTPFIQMAPSTPATPSPAPVPTRGRGTGGKRGRKPRGAFPNVSTDTRPLPPSGPSTSTPAMRFTPAQWATPGVPAGATPTASTSTVTVPAAQSTAANAGDVSMDSGDDELVASQPLPITAAASSTDTIIPQPGAAAKPAGAPDEDVEGEDELLPAMADDDYSAQLSWQSESKDNLKVLMDNFSPGQYERFEAYRRHALPKQAIRKVIQQTTGQQVSQPVAQIVAGVGKVFVGEIVEKARQVQLRRNDSGPLTPDHLREAYRMYQAETGRVGSARPMRGKRLFVR</sequence>
<dbReference type="InterPro" id="IPR045127">
    <property type="entry name" value="TAF11-like"/>
</dbReference>
<dbReference type="AlphaFoldDB" id="A0A9P7D150"/>
<dbReference type="PANTHER" id="PTHR13218:SF8">
    <property type="entry name" value="TRANSCRIPTION INITIATION FACTOR TFIID SUBUNIT 11"/>
    <property type="match status" value="1"/>
</dbReference>
<keyword evidence="5" id="KW-0539">Nucleus</keyword>
<evidence type="ECO:0000313" key="10">
    <source>
        <dbReference type="Proteomes" id="UP000714275"/>
    </source>
</evidence>
<proteinExistence type="inferred from homology"/>
<name>A0A9P7D150_9AGAM</name>
<dbReference type="GO" id="GO:0051123">
    <property type="term" value="P:RNA polymerase II preinitiation complex assembly"/>
    <property type="evidence" value="ECO:0007669"/>
    <property type="project" value="InterPro"/>
</dbReference>
<feature type="region of interest" description="Disordered" evidence="7">
    <location>
        <begin position="1"/>
        <end position="97"/>
    </location>
</feature>
<evidence type="ECO:0000256" key="6">
    <source>
        <dbReference type="ARBA" id="ARBA00072882"/>
    </source>
</evidence>
<evidence type="ECO:0000256" key="3">
    <source>
        <dbReference type="ARBA" id="ARBA00023015"/>
    </source>
</evidence>
<keyword evidence="10" id="KW-1185">Reference proteome</keyword>
<accession>A0A9P7D150</accession>
<dbReference type="Proteomes" id="UP000714275">
    <property type="component" value="Unassembled WGS sequence"/>
</dbReference>